<comment type="caution">
    <text evidence="2">The sequence shown here is derived from an EMBL/GenBank/DDBJ whole genome shotgun (WGS) entry which is preliminary data.</text>
</comment>
<protein>
    <submittedName>
        <fullName evidence="2">Uncharacterized protein</fullName>
    </submittedName>
</protein>
<dbReference type="AlphaFoldDB" id="A0A4Y9Y7S8"/>
<dbReference type="EMBL" id="SEOQ01000721">
    <property type="protein sequence ID" value="TFY57843.1"/>
    <property type="molecule type" value="Genomic_DNA"/>
</dbReference>
<gene>
    <name evidence="2" type="ORF">EVG20_g8384</name>
</gene>
<reference evidence="2 3" key="1">
    <citation type="submission" date="2019-02" db="EMBL/GenBank/DDBJ databases">
        <title>Genome sequencing of the rare red list fungi Dentipellis fragilis.</title>
        <authorList>
            <person name="Buettner E."/>
            <person name="Kellner H."/>
        </authorList>
    </citation>
    <scope>NUCLEOTIDE SEQUENCE [LARGE SCALE GENOMIC DNA]</scope>
    <source>
        <strain evidence="2 3">DSM 105465</strain>
    </source>
</reference>
<keyword evidence="3" id="KW-1185">Reference proteome</keyword>
<name>A0A4Y9Y7S8_9AGAM</name>
<evidence type="ECO:0000313" key="3">
    <source>
        <dbReference type="Proteomes" id="UP000298327"/>
    </source>
</evidence>
<dbReference type="Proteomes" id="UP000298327">
    <property type="component" value="Unassembled WGS sequence"/>
</dbReference>
<proteinExistence type="predicted"/>
<evidence type="ECO:0000313" key="2">
    <source>
        <dbReference type="EMBL" id="TFY57843.1"/>
    </source>
</evidence>
<dbReference type="STRING" id="205917.A0A4Y9Y7S8"/>
<feature type="region of interest" description="Disordered" evidence="1">
    <location>
        <begin position="42"/>
        <end position="66"/>
    </location>
</feature>
<evidence type="ECO:0000256" key="1">
    <source>
        <dbReference type="SAM" id="MobiDB-lite"/>
    </source>
</evidence>
<sequence>MGPVISWFCVHPKGTLCAHDTLFGLDFAGDSSAVAELSYEDKPAPDVPEVEPEVLSRTVPVQVDED</sequence>
<organism evidence="2 3">
    <name type="scientific">Dentipellis fragilis</name>
    <dbReference type="NCBI Taxonomy" id="205917"/>
    <lineage>
        <taxon>Eukaryota</taxon>
        <taxon>Fungi</taxon>
        <taxon>Dikarya</taxon>
        <taxon>Basidiomycota</taxon>
        <taxon>Agaricomycotina</taxon>
        <taxon>Agaricomycetes</taxon>
        <taxon>Russulales</taxon>
        <taxon>Hericiaceae</taxon>
        <taxon>Dentipellis</taxon>
    </lineage>
</organism>
<accession>A0A4Y9Y7S8</accession>